<dbReference type="SUPFAM" id="SSF52540">
    <property type="entry name" value="P-loop containing nucleoside triphosphate hydrolases"/>
    <property type="match status" value="1"/>
</dbReference>
<dbReference type="EMBL" id="JABEMA010000253">
    <property type="protein sequence ID" value="NNH24075.1"/>
    <property type="molecule type" value="Genomic_DNA"/>
</dbReference>
<name>A0A849BRD3_9ACTN</name>
<dbReference type="InterPro" id="IPR036640">
    <property type="entry name" value="ABC1_TM_sf"/>
</dbReference>
<keyword evidence="7 14" id="KW-0067">ATP-binding</keyword>
<evidence type="ECO:0000256" key="10">
    <source>
        <dbReference type="SAM" id="MobiDB-lite"/>
    </source>
</evidence>
<evidence type="ECO:0000259" key="12">
    <source>
        <dbReference type="PROSITE" id="PS50893"/>
    </source>
</evidence>
<dbReference type="Gene3D" id="3.40.50.300">
    <property type="entry name" value="P-loop containing nucleotide triphosphate hydrolases"/>
    <property type="match status" value="1"/>
</dbReference>
<dbReference type="PANTHER" id="PTHR43394:SF1">
    <property type="entry name" value="ATP-BINDING CASSETTE SUB-FAMILY B MEMBER 10, MITOCHONDRIAL"/>
    <property type="match status" value="1"/>
</dbReference>
<keyword evidence="3" id="KW-1003">Cell membrane</keyword>
<dbReference type="GO" id="GO:0015421">
    <property type="term" value="F:ABC-type oligopeptide transporter activity"/>
    <property type="evidence" value="ECO:0007669"/>
    <property type="project" value="TreeGrafter"/>
</dbReference>
<evidence type="ECO:0000256" key="2">
    <source>
        <dbReference type="ARBA" id="ARBA00022448"/>
    </source>
</evidence>
<dbReference type="AlphaFoldDB" id="A0A849BRD3"/>
<dbReference type="PANTHER" id="PTHR43394">
    <property type="entry name" value="ATP-DEPENDENT PERMEASE MDL1, MITOCHONDRIAL"/>
    <property type="match status" value="1"/>
</dbReference>
<keyword evidence="4" id="KW-0997">Cell inner membrane</keyword>
<evidence type="ECO:0000256" key="11">
    <source>
        <dbReference type="SAM" id="Phobius"/>
    </source>
</evidence>
<dbReference type="InterPro" id="IPR017871">
    <property type="entry name" value="ABC_transporter-like_CS"/>
</dbReference>
<feature type="domain" description="ABC transporter" evidence="12">
    <location>
        <begin position="405"/>
        <end position="639"/>
    </location>
</feature>
<feature type="transmembrane region" description="Helical" evidence="11">
    <location>
        <begin position="79"/>
        <end position="100"/>
    </location>
</feature>
<evidence type="ECO:0000256" key="6">
    <source>
        <dbReference type="ARBA" id="ARBA00022741"/>
    </source>
</evidence>
<dbReference type="GO" id="GO:0005886">
    <property type="term" value="C:plasma membrane"/>
    <property type="evidence" value="ECO:0007669"/>
    <property type="project" value="UniProtKB-SubCell"/>
</dbReference>
<keyword evidence="9 11" id="KW-0472">Membrane</keyword>
<evidence type="ECO:0000256" key="1">
    <source>
        <dbReference type="ARBA" id="ARBA00004651"/>
    </source>
</evidence>
<dbReference type="CDD" id="cd18550">
    <property type="entry name" value="ABC_6TM_exporter_like"/>
    <property type="match status" value="1"/>
</dbReference>
<dbReference type="InterPro" id="IPR003593">
    <property type="entry name" value="AAA+_ATPase"/>
</dbReference>
<dbReference type="GO" id="GO:0016887">
    <property type="term" value="F:ATP hydrolysis activity"/>
    <property type="evidence" value="ECO:0007669"/>
    <property type="project" value="InterPro"/>
</dbReference>
<keyword evidence="8 11" id="KW-1133">Transmembrane helix</keyword>
<dbReference type="PROSITE" id="PS00211">
    <property type="entry name" value="ABC_TRANSPORTER_1"/>
    <property type="match status" value="1"/>
</dbReference>
<sequence length="696" mass="73029">MSHGASWTTLRSFTRDPSLRSGGVSRETWRRIGDLARPYRRQLAVFLVLVVLSSAAAVATPLLLAVLINRGVVAGDRGVVLGVAGVVAALALVEGGITLAQRWYSSRIGEGLIYDLRTSVFAHVQRQPVSFFTRAQTGALVTRLNTDVSGAQQAFTTTLQSVVSNVVLLVLAGGVVLSQAPVLLLAVLLLLPLFWVPARRVGRRLSGLTRRSMELNADLGTRMTERFNVAGALLVTLYGRPDEEDEQFRERADRVRRIGTSIAMSNRVFFTALTTVTALATALVYGVGGLLAIGGRFEVGTVVALAALMGRLYGPITSLANVRVDVMSALVSFERVFEVLDLPSPLVEVEGAVDLPEGPLDVRLDGVGFTYPRAGEGGLRSLEGVTADAAAADDDGDGDGADAEGRREVVAPGGPEGGPALADVDLHVPAGQVLALVGRSGAGKTTATALVARLYDPTEGRVLVGGVDLREARLASVHDRIGVVTQDAHLFHDTVRANLLYARPGASEAELLAALEAAQVLDVVRDLPEGLDTVVGDRGHRLSGGEKQRVALARLLLKAPDVVVLDEATAHLDSRSEAAVQRALERALEGRTSIVIAHRLSTVRSADLIAVVDAGRVVQTGTHEELLAQGGPYAVLHRTQLVGAGGPLGDAAEDAGDVDLEGGDAEGDDAREAADRGDGAARRAGGRRPPAPRPAP</sequence>
<dbReference type="Proteomes" id="UP000555552">
    <property type="component" value="Unassembled WGS sequence"/>
</dbReference>
<keyword evidence="2" id="KW-0813">Transport</keyword>
<gene>
    <name evidence="14" type="ORF">HLB09_13440</name>
</gene>
<evidence type="ECO:0000313" key="15">
    <source>
        <dbReference type="Proteomes" id="UP000555552"/>
    </source>
</evidence>
<evidence type="ECO:0000256" key="7">
    <source>
        <dbReference type="ARBA" id="ARBA00022840"/>
    </source>
</evidence>
<feature type="transmembrane region" description="Helical" evidence="11">
    <location>
        <begin position="268"/>
        <end position="287"/>
    </location>
</feature>
<proteinExistence type="predicted"/>
<dbReference type="Pfam" id="PF00005">
    <property type="entry name" value="ABC_tran"/>
    <property type="match status" value="1"/>
</dbReference>
<feature type="region of interest" description="Disordered" evidence="10">
    <location>
        <begin position="646"/>
        <end position="696"/>
    </location>
</feature>
<organism evidence="14 15">
    <name type="scientific">Pseudokineococcus marinus</name>
    <dbReference type="NCBI Taxonomy" id="351215"/>
    <lineage>
        <taxon>Bacteria</taxon>
        <taxon>Bacillati</taxon>
        <taxon>Actinomycetota</taxon>
        <taxon>Actinomycetes</taxon>
        <taxon>Kineosporiales</taxon>
        <taxon>Kineosporiaceae</taxon>
        <taxon>Pseudokineococcus</taxon>
    </lineage>
</organism>
<accession>A0A849BRD3</accession>
<feature type="transmembrane region" description="Helical" evidence="11">
    <location>
        <begin position="43"/>
        <end position="67"/>
    </location>
</feature>
<dbReference type="SUPFAM" id="SSF90123">
    <property type="entry name" value="ABC transporter transmembrane region"/>
    <property type="match status" value="1"/>
</dbReference>
<keyword evidence="6" id="KW-0547">Nucleotide-binding</keyword>
<dbReference type="GO" id="GO:0005524">
    <property type="term" value="F:ATP binding"/>
    <property type="evidence" value="ECO:0007669"/>
    <property type="project" value="UniProtKB-KW"/>
</dbReference>
<feature type="region of interest" description="Disordered" evidence="10">
    <location>
        <begin position="390"/>
        <end position="417"/>
    </location>
</feature>
<keyword evidence="15" id="KW-1185">Reference proteome</keyword>
<dbReference type="InterPro" id="IPR003439">
    <property type="entry name" value="ABC_transporter-like_ATP-bd"/>
</dbReference>
<evidence type="ECO:0000256" key="4">
    <source>
        <dbReference type="ARBA" id="ARBA00022519"/>
    </source>
</evidence>
<dbReference type="InterPro" id="IPR039421">
    <property type="entry name" value="Type_1_exporter"/>
</dbReference>
<reference evidence="14 15" key="1">
    <citation type="submission" date="2020-05" db="EMBL/GenBank/DDBJ databases">
        <title>MicrobeNet Type strains.</title>
        <authorList>
            <person name="Nicholson A.C."/>
        </authorList>
    </citation>
    <scope>NUCLEOTIDE SEQUENCE [LARGE SCALE GENOMIC DNA]</scope>
    <source>
        <strain evidence="14 15">JCM 14547</strain>
    </source>
</reference>
<evidence type="ECO:0000313" key="14">
    <source>
        <dbReference type="EMBL" id="NNH24075.1"/>
    </source>
</evidence>
<feature type="compositionally biased region" description="Acidic residues" evidence="10">
    <location>
        <begin position="391"/>
        <end position="402"/>
    </location>
</feature>
<dbReference type="PROSITE" id="PS50929">
    <property type="entry name" value="ABC_TM1F"/>
    <property type="match status" value="1"/>
</dbReference>
<feature type="domain" description="ABC transmembrane type-1" evidence="13">
    <location>
        <begin position="44"/>
        <end position="328"/>
    </location>
</feature>
<evidence type="ECO:0000259" key="13">
    <source>
        <dbReference type="PROSITE" id="PS50929"/>
    </source>
</evidence>
<dbReference type="Pfam" id="PF00664">
    <property type="entry name" value="ABC_membrane"/>
    <property type="match status" value="1"/>
</dbReference>
<feature type="compositionally biased region" description="Acidic residues" evidence="10">
    <location>
        <begin position="651"/>
        <end position="667"/>
    </location>
</feature>
<dbReference type="InterPro" id="IPR027417">
    <property type="entry name" value="P-loop_NTPase"/>
</dbReference>
<dbReference type="RefSeq" id="WP_171203848.1">
    <property type="nucleotide sequence ID" value="NZ_BAAANP010000004.1"/>
</dbReference>
<protein>
    <submittedName>
        <fullName evidence="14">ABC transporter ATP-binding protein</fullName>
    </submittedName>
</protein>
<evidence type="ECO:0000256" key="8">
    <source>
        <dbReference type="ARBA" id="ARBA00022989"/>
    </source>
</evidence>
<feature type="compositionally biased region" description="Basic and acidic residues" evidence="10">
    <location>
        <begin position="668"/>
        <end position="681"/>
    </location>
</feature>
<dbReference type="PROSITE" id="PS50893">
    <property type="entry name" value="ABC_TRANSPORTER_2"/>
    <property type="match status" value="1"/>
</dbReference>
<feature type="transmembrane region" description="Helical" evidence="11">
    <location>
        <begin position="166"/>
        <end position="196"/>
    </location>
</feature>
<dbReference type="FunFam" id="3.40.50.300:FF:001001">
    <property type="entry name" value="Multidrug ABC transporter ATP-binding protein"/>
    <property type="match status" value="1"/>
</dbReference>
<dbReference type="InterPro" id="IPR011527">
    <property type="entry name" value="ABC1_TM_dom"/>
</dbReference>
<evidence type="ECO:0000256" key="5">
    <source>
        <dbReference type="ARBA" id="ARBA00022692"/>
    </source>
</evidence>
<comment type="subcellular location">
    <subcellularLocation>
        <location evidence="1">Cell membrane</location>
        <topology evidence="1">Multi-pass membrane protein</topology>
    </subcellularLocation>
</comment>
<keyword evidence="5 11" id="KW-0812">Transmembrane</keyword>
<dbReference type="SMART" id="SM00382">
    <property type="entry name" value="AAA"/>
    <property type="match status" value="1"/>
</dbReference>
<comment type="caution">
    <text evidence="14">The sequence shown here is derived from an EMBL/GenBank/DDBJ whole genome shotgun (WGS) entry which is preliminary data.</text>
</comment>
<evidence type="ECO:0000256" key="9">
    <source>
        <dbReference type="ARBA" id="ARBA00023136"/>
    </source>
</evidence>
<evidence type="ECO:0000256" key="3">
    <source>
        <dbReference type="ARBA" id="ARBA00022475"/>
    </source>
</evidence>
<dbReference type="Gene3D" id="1.20.1560.10">
    <property type="entry name" value="ABC transporter type 1, transmembrane domain"/>
    <property type="match status" value="1"/>
</dbReference>